<dbReference type="PANTHER" id="PTHR40465">
    <property type="entry name" value="CHROMOSOME 1, WHOLE GENOME SHOTGUN SEQUENCE"/>
    <property type="match status" value="1"/>
</dbReference>
<organism evidence="2 3">
    <name type="scientific">Mycena albidolilacea</name>
    <dbReference type="NCBI Taxonomy" id="1033008"/>
    <lineage>
        <taxon>Eukaryota</taxon>
        <taxon>Fungi</taxon>
        <taxon>Dikarya</taxon>
        <taxon>Basidiomycota</taxon>
        <taxon>Agaricomycotina</taxon>
        <taxon>Agaricomycetes</taxon>
        <taxon>Agaricomycetidae</taxon>
        <taxon>Agaricales</taxon>
        <taxon>Marasmiineae</taxon>
        <taxon>Mycenaceae</taxon>
        <taxon>Mycena</taxon>
    </lineage>
</organism>
<proteinExistence type="predicted"/>
<protein>
    <submittedName>
        <fullName evidence="2">Uncharacterized protein</fullName>
    </submittedName>
</protein>
<name>A0AAD7EM09_9AGAR</name>
<feature type="transmembrane region" description="Helical" evidence="1">
    <location>
        <begin position="167"/>
        <end position="191"/>
    </location>
</feature>
<dbReference type="PANTHER" id="PTHR40465:SF1">
    <property type="entry name" value="DUF6534 DOMAIN-CONTAINING PROTEIN"/>
    <property type="match status" value="1"/>
</dbReference>
<feature type="transmembrane region" description="Helical" evidence="1">
    <location>
        <begin position="237"/>
        <end position="258"/>
    </location>
</feature>
<feature type="transmembrane region" description="Helical" evidence="1">
    <location>
        <begin position="60"/>
        <end position="85"/>
    </location>
</feature>
<evidence type="ECO:0000256" key="1">
    <source>
        <dbReference type="SAM" id="Phobius"/>
    </source>
</evidence>
<evidence type="ECO:0000313" key="3">
    <source>
        <dbReference type="Proteomes" id="UP001218218"/>
    </source>
</evidence>
<feature type="transmembrane region" description="Helical" evidence="1">
    <location>
        <begin position="97"/>
        <end position="119"/>
    </location>
</feature>
<keyword evidence="3" id="KW-1185">Reference proteome</keyword>
<keyword evidence="1" id="KW-0472">Membrane</keyword>
<dbReference type="Proteomes" id="UP001218218">
    <property type="component" value="Unassembled WGS sequence"/>
</dbReference>
<dbReference type="AlphaFoldDB" id="A0AAD7EM09"/>
<dbReference type="EMBL" id="JARIHO010000033">
    <property type="protein sequence ID" value="KAJ7334063.1"/>
    <property type="molecule type" value="Genomic_DNA"/>
</dbReference>
<feature type="transmembrane region" description="Helical" evidence="1">
    <location>
        <begin position="131"/>
        <end position="155"/>
    </location>
</feature>
<keyword evidence="1" id="KW-1133">Transmembrane helix</keyword>
<gene>
    <name evidence="2" type="ORF">DFH08DRAFT_880054</name>
</gene>
<keyword evidence="1" id="KW-0812">Transmembrane</keyword>
<evidence type="ECO:0000313" key="2">
    <source>
        <dbReference type="EMBL" id="KAJ7334063.1"/>
    </source>
</evidence>
<comment type="caution">
    <text evidence="2">The sequence shown here is derived from an EMBL/GenBank/DDBJ whole genome shotgun (WGS) entry which is preliminary data.</text>
</comment>
<feature type="transmembrane region" description="Helical" evidence="1">
    <location>
        <begin position="212"/>
        <end position="231"/>
    </location>
</feature>
<feature type="transmembrane region" description="Helical" evidence="1">
    <location>
        <begin position="25"/>
        <end position="48"/>
    </location>
</feature>
<sequence>MADPTNPFAAFAGLTMSYLEDTLGVFYIGYTIGTVGFGFTFFQSYLYYTLYPKDSWFTQLTVASLCTLDTAMSALSSHTLYYYFVTLFALPVGPDNATTSFCVEVILSGIVLAIVQGFYALRIWQVTQNAVLPAAIIVLAIAGAALGIATGVVMFQNTLFTNFSERYMKAIISTGQGLRLLAAIATTAGFLGFGVKSGSSGKPSSWDPITNFLTSGVAGVIVQLLCFATFIGMPKKYVWIVFHFLSSRVFINGLLLMLNSRAVSEGRGVNEEDTRYTARGIDPTKSAASGLMFNSTTSRNTNHTVNIEVSRVVNSDMAGSKYRDDFDSYSIGKDGPHAL</sequence>
<accession>A0AAD7EM09</accession>
<reference evidence="2" key="1">
    <citation type="submission" date="2023-03" db="EMBL/GenBank/DDBJ databases">
        <title>Massive genome expansion in bonnet fungi (Mycena s.s.) driven by repeated elements and novel gene families across ecological guilds.</title>
        <authorList>
            <consortium name="Lawrence Berkeley National Laboratory"/>
            <person name="Harder C.B."/>
            <person name="Miyauchi S."/>
            <person name="Viragh M."/>
            <person name="Kuo A."/>
            <person name="Thoen E."/>
            <person name="Andreopoulos B."/>
            <person name="Lu D."/>
            <person name="Skrede I."/>
            <person name="Drula E."/>
            <person name="Henrissat B."/>
            <person name="Morin E."/>
            <person name="Kohler A."/>
            <person name="Barry K."/>
            <person name="LaButti K."/>
            <person name="Morin E."/>
            <person name="Salamov A."/>
            <person name="Lipzen A."/>
            <person name="Mereny Z."/>
            <person name="Hegedus B."/>
            <person name="Baldrian P."/>
            <person name="Stursova M."/>
            <person name="Weitz H."/>
            <person name="Taylor A."/>
            <person name="Grigoriev I.V."/>
            <person name="Nagy L.G."/>
            <person name="Martin F."/>
            <person name="Kauserud H."/>
        </authorList>
    </citation>
    <scope>NUCLEOTIDE SEQUENCE</scope>
    <source>
        <strain evidence="2">CBHHK002</strain>
    </source>
</reference>